<dbReference type="PANTHER" id="PTHR13563">
    <property type="entry name" value="TRNA (GUANINE-9-) METHYLTRANSFERASE"/>
    <property type="match status" value="1"/>
</dbReference>
<evidence type="ECO:0000256" key="2">
    <source>
        <dbReference type="ARBA" id="ARBA00022603"/>
    </source>
</evidence>
<feature type="domain" description="SAM-dependent MTase TRM10-type" evidence="10">
    <location>
        <begin position="183"/>
        <end position="377"/>
    </location>
</feature>
<dbReference type="InterPro" id="IPR038459">
    <property type="entry name" value="MT_TRM10-typ_sf"/>
</dbReference>
<dbReference type="GO" id="GO:0005739">
    <property type="term" value="C:mitochondrion"/>
    <property type="evidence" value="ECO:0007669"/>
    <property type="project" value="UniProtKB-SubCell"/>
</dbReference>
<dbReference type="InterPro" id="IPR028564">
    <property type="entry name" value="MT_TRM10-typ"/>
</dbReference>
<dbReference type="CDD" id="cd18102">
    <property type="entry name" value="Trm10_MRRP1"/>
    <property type="match status" value="1"/>
</dbReference>
<comment type="subcellular location">
    <subcellularLocation>
        <location evidence="1">Mitochondrion</location>
    </subcellularLocation>
</comment>
<dbReference type="AlphaFoldDB" id="A0A9P0JYC7"/>
<evidence type="ECO:0000256" key="6">
    <source>
        <dbReference type="ARBA" id="ARBA00022946"/>
    </source>
</evidence>
<dbReference type="GO" id="GO:0000049">
    <property type="term" value="F:tRNA binding"/>
    <property type="evidence" value="ECO:0007669"/>
    <property type="project" value="TreeGrafter"/>
</dbReference>
<keyword evidence="2" id="KW-0489">Methyltransferase</keyword>
<proteinExistence type="predicted"/>
<evidence type="ECO:0000256" key="4">
    <source>
        <dbReference type="ARBA" id="ARBA00022691"/>
    </source>
</evidence>
<evidence type="ECO:0000256" key="5">
    <source>
        <dbReference type="ARBA" id="ARBA00022694"/>
    </source>
</evidence>
<dbReference type="GO" id="GO:0070131">
    <property type="term" value="P:positive regulation of mitochondrial translation"/>
    <property type="evidence" value="ECO:0007669"/>
    <property type="project" value="TreeGrafter"/>
</dbReference>
<keyword evidence="6" id="KW-0809">Transit peptide</keyword>
<evidence type="ECO:0000256" key="9">
    <source>
        <dbReference type="ARBA" id="ARBA00029803"/>
    </source>
</evidence>
<dbReference type="InterPro" id="IPR025812">
    <property type="entry name" value="Trm10_C_MTase_dom"/>
</dbReference>
<evidence type="ECO:0000259" key="10">
    <source>
        <dbReference type="PROSITE" id="PS51675"/>
    </source>
</evidence>
<dbReference type="PROSITE" id="PS51675">
    <property type="entry name" value="SAM_MT_TRM10"/>
    <property type="match status" value="1"/>
</dbReference>
<keyword evidence="7" id="KW-0175">Coiled coil</keyword>
<evidence type="ECO:0000256" key="1">
    <source>
        <dbReference type="ARBA" id="ARBA00004173"/>
    </source>
</evidence>
<evidence type="ECO:0000313" key="12">
    <source>
        <dbReference type="Proteomes" id="UP001152888"/>
    </source>
</evidence>
<dbReference type="GO" id="GO:0005654">
    <property type="term" value="C:nucleoplasm"/>
    <property type="evidence" value="ECO:0007669"/>
    <property type="project" value="TreeGrafter"/>
</dbReference>
<keyword evidence="4" id="KW-0949">S-adenosyl-L-methionine</keyword>
<dbReference type="OrthoDB" id="9976048at2759"/>
<dbReference type="Proteomes" id="UP001152888">
    <property type="component" value="Unassembled WGS sequence"/>
</dbReference>
<evidence type="ECO:0000313" key="11">
    <source>
        <dbReference type="EMBL" id="CAH1963656.1"/>
    </source>
</evidence>
<dbReference type="FunFam" id="3.40.1280.30:FF:000003">
    <property type="entry name" value="tRNA methyltransferase 10C, mitochondrial RNase P subunit"/>
    <property type="match status" value="1"/>
</dbReference>
<dbReference type="EMBL" id="CAKOFQ010006709">
    <property type="protein sequence ID" value="CAH1963656.1"/>
    <property type="molecule type" value="Genomic_DNA"/>
</dbReference>
<dbReference type="GO" id="GO:0008168">
    <property type="term" value="F:methyltransferase activity"/>
    <property type="evidence" value="ECO:0007669"/>
    <property type="project" value="UniProtKB-KW"/>
</dbReference>
<keyword evidence="3" id="KW-0808">Transferase</keyword>
<sequence>MIARSRQLLKIISTTDHIRKLQSNNVQVFSGKYNVEFSFCRQFSHSDEGGRDESEVDIKAITNGDPELEHKLKVILLEAEVMRQEGKSVPDNTYISESHWKELLSLPSRSARRRMYEYLFKLSKKKENRIAKKLEKKQQFEEFKQQRTNEVKDVPIEEFAHTYDLKHNNMFLRIYESTINNLYNSKLIQAITYGQKVVVDCGYDDNMTKRENLNCAKQLMYMFAQNRVHKEPFDLHFCNVNRESVLIQQLYKYIPTMYEKWFPLNIHECSYLDLYSKDQLVYLTPHCREEMHEFDPDAIYIIGAIVDKINNEPLSLAKAKREGLKMAKLPLDKYLQWGGGSGKSLTLNQMVSILLDINLTGDWNHALQHVPRRKIVDYSIAQNIRKTSDKLKYDRPRTKWIPSSNVSFNNLSYQRKSITKTIEGEEKDRINIKQFLKDSG</sequence>
<evidence type="ECO:0000256" key="3">
    <source>
        <dbReference type="ARBA" id="ARBA00022679"/>
    </source>
</evidence>
<dbReference type="GO" id="GO:0032259">
    <property type="term" value="P:methylation"/>
    <property type="evidence" value="ECO:0007669"/>
    <property type="project" value="UniProtKB-KW"/>
</dbReference>
<name>A0A9P0JYC7_ACAOB</name>
<evidence type="ECO:0000256" key="8">
    <source>
        <dbReference type="ARBA" id="ARBA00023128"/>
    </source>
</evidence>
<dbReference type="GO" id="GO:0097745">
    <property type="term" value="P:mitochondrial tRNA 5'-end processing"/>
    <property type="evidence" value="ECO:0007669"/>
    <property type="project" value="TreeGrafter"/>
</dbReference>
<evidence type="ECO:0000256" key="7">
    <source>
        <dbReference type="ARBA" id="ARBA00023054"/>
    </source>
</evidence>
<dbReference type="InterPro" id="IPR007356">
    <property type="entry name" value="tRNA_m1G_MeTrfase_euk"/>
</dbReference>
<keyword evidence="5" id="KW-0819">tRNA processing</keyword>
<dbReference type="Gene3D" id="3.40.1280.30">
    <property type="match status" value="1"/>
</dbReference>
<keyword evidence="12" id="KW-1185">Reference proteome</keyword>
<reference evidence="11" key="1">
    <citation type="submission" date="2022-03" db="EMBL/GenBank/DDBJ databases">
        <authorList>
            <person name="Sayadi A."/>
        </authorList>
    </citation>
    <scope>NUCLEOTIDE SEQUENCE</scope>
</reference>
<dbReference type="PANTHER" id="PTHR13563:SF5">
    <property type="entry name" value="TRNA METHYLTRANSFERASE 10 HOMOLOG C"/>
    <property type="match status" value="1"/>
</dbReference>
<organism evidence="11 12">
    <name type="scientific">Acanthoscelides obtectus</name>
    <name type="common">Bean weevil</name>
    <name type="synonym">Bruchus obtectus</name>
    <dbReference type="NCBI Taxonomy" id="200917"/>
    <lineage>
        <taxon>Eukaryota</taxon>
        <taxon>Metazoa</taxon>
        <taxon>Ecdysozoa</taxon>
        <taxon>Arthropoda</taxon>
        <taxon>Hexapoda</taxon>
        <taxon>Insecta</taxon>
        <taxon>Pterygota</taxon>
        <taxon>Neoptera</taxon>
        <taxon>Endopterygota</taxon>
        <taxon>Coleoptera</taxon>
        <taxon>Polyphaga</taxon>
        <taxon>Cucujiformia</taxon>
        <taxon>Chrysomeloidea</taxon>
        <taxon>Chrysomelidae</taxon>
        <taxon>Bruchinae</taxon>
        <taxon>Bruchini</taxon>
        <taxon>Acanthoscelides</taxon>
    </lineage>
</organism>
<accession>A0A9P0JYC7</accession>
<comment type="caution">
    <text evidence="11">The sequence shown here is derived from an EMBL/GenBank/DDBJ whole genome shotgun (WGS) entry which is preliminary data.</text>
</comment>
<keyword evidence="8" id="KW-0496">Mitochondrion</keyword>
<gene>
    <name evidence="11" type="ORF">ACAOBT_LOCUS5330</name>
</gene>
<protein>
    <recommendedName>
        <fullName evidence="9">RNA (guanine-9-)-methyltransferase domain-containing protein 1</fullName>
    </recommendedName>
</protein>